<keyword evidence="1" id="KW-0808">Transferase</keyword>
<organism evidence="1 2">
    <name type="scientific">Syntrophotalea acetylenica</name>
    <name type="common">Pelobacter acetylenicus</name>
    <dbReference type="NCBI Taxonomy" id="29542"/>
    <lineage>
        <taxon>Bacteria</taxon>
        <taxon>Pseudomonadati</taxon>
        <taxon>Thermodesulfobacteriota</taxon>
        <taxon>Desulfuromonadia</taxon>
        <taxon>Desulfuromonadales</taxon>
        <taxon>Syntrophotaleaceae</taxon>
        <taxon>Syntrophotalea</taxon>
    </lineage>
</organism>
<gene>
    <name evidence="1" type="ORF">A7E75_05300</name>
</gene>
<evidence type="ECO:0000313" key="1">
    <source>
        <dbReference type="EMBL" id="APG26196.1"/>
    </source>
</evidence>
<reference evidence="1 2" key="1">
    <citation type="journal article" date="2017" name="Genome Announc.">
        <title>Complete Genome Sequences of Two Acetylene-Fermenting Pelobacter acetylenicus Strains.</title>
        <authorList>
            <person name="Sutton J.M."/>
            <person name="Baesman S.M."/>
            <person name="Fierst J.L."/>
            <person name="Poret-Peterson A.T."/>
            <person name="Oremland R.S."/>
            <person name="Dunlap D.S."/>
            <person name="Akob D.M."/>
        </authorList>
    </citation>
    <scope>NUCLEOTIDE SEQUENCE [LARGE SCALE GENOMIC DNA]</scope>
    <source>
        <strain evidence="1 2">DSM 3247</strain>
    </source>
</reference>
<proteinExistence type="predicted"/>
<protein>
    <submittedName>
        <fullName evidence="1">Glycerol kinase</fullName>
    </submittedName>
</protein>
<dbReference type="STRING" id="29542.A6070_13945"/>
<accession>A0A1L3GJT1</accession>
<dbReference type="Gene3D" id="3.40.960.10">
    <property type="entry name" value="VSR Endonuclease"/>
    <property type="match status" value="1"/>
</dbReference>
<dbReference type="Proteomes" id="UP000182264">
    <property type="component" value="Chromosome"/>
</dbReference>
<dbReference type="AlphaFoldDB" id="A0A1L3GJT1"/>
<keyword evidence="2" id="KW-1185">Reference proteome</keyword>
<keyword evidence="1" id="KW-0418">Kinase</keyword>
<evidence type="ECO:0000313" key="2">
    <source>
        <dbReference type="Proteomes" id="UP000182264"/>
    </source>
</evidence>
<sequence>MPTKELFANLLALGLIEKDEEKWILTKEGEKAGGDYKESPQYGKYIVWPEDLNLNPPNTTENKPSPNLLTATAIGQAFELSANKINFILSELGWLNKGLKGWIVTEQGKKQGGIQAEDRKSGIPYVRWPDLIIESKSLIETIGQVKGTDDTQPAQAVDNGTDSETEPVGFRDKFEAKHRSADGHFVRSKAEMLIDNWLYMAEIVHAYERKLPIEEDVYSAFYIPTGKVYIEYWGYENDQKYIARKAKKIEIYKKYGFNLIELQDKEVQNIDDILPRLLLKYGVQAY</sequence>
<dbReference type="GO" id="GO:0016301">
    <property type="term" value="F:kinase activity"/>
    <property type="evidence" value="ECO:0007669"/>
    <property type="project" value="UniProtKB-KW"/>
</dbReference>
<dbReference type="EMBL" id="CP015518">
    <property type="protein sequence ID" value="APG26196.1"/>
    <property type="molecule type" value="Genomic_DNA"/>
</dbReference>
<name>A0A1L3GJT1_SYNAC</name>